<dbReference type="Gene3D" id="1.10.150.20">
    <property type="entry name" value="5' to 3' exonuclease, C-terminal subdomain"/>
    <property type="match status" value="1"/>
</dbReference>
<dbReference type="SUPFAM" id="SSF88723">
    <property type="entry name" value="PIN domain-like"/>
    <property type="match status" value="1"/>
</dbReference>
<dbReference type="PANTHER" id="PTHR42646">
    <property type="entry name" value="FLAP ENDONUCLEASE XNI"/>
    <property type="match status" value="1"/>
</dbReference>
<dbReference type="InterPro" id="IPR038969">
    <property type="entry name" value="FEN"/>
</dbReference>
<evidence type="ECO:0000259" key="4">
    <source>
        <dbReference type="SMART" id="SM00475"/>
    </source>
</evidence>
<dbReference type="Gene3D" id="3.40.50.1010">
    <property type="entry name" value="5'-nuclease"/>
    <property type="match status" value="1"/>
</dbReference>
<dbReference type="Pfam" id="PF01367">
    <property type="entry name" value="5_3_exonuc"/>
    <property type="match status" value="1"/>
</dbReference>
<dbReference type="GO" id="GO:0008409">
    <property type="term" value="F:5'-3' exonuclease activity"/>
    <property type="evidence" value="ECO:0007669"/>
    <property type="project" value="InterPro"/>
</dbReference>
<dbReference type="GO" id="GO:0003677">
    <property type="term" value="F:DNA binding"/>
    <property type="evidence" value="ECO:0007669"/>
    <property type="project" value="UniProtKB-KW"/>
</dbReference>
<dbReference type="Proteomes" id="UP000228781">
    <property type="component" value="Unassembled WGS sequence"/>
</dbReference>
<gene>
    <name evidence="5" type="ORF">CO059_01430</name>
</gene>
<dbReference type="InterPro" id="IPR002421">
    <property type="entry name" value="5-3_exonuclease"/>
</dbReference>
<accession>A0A2M8EJE2</accession>
<sequence length="295" mass="32512">MKRLVLVDGHSLLHRAFHALPPLTTPEGKPIGAVYGLTRMLLKVFGDLKPAYVGVAMEAKGPTFRHKAFKAYKEQRPEMDKDLAVQIEEAHRLLQALGIPHYITPGYEGEDLIASFIRKAGKSADDVIIVTGDRDLFQLIGGNVRLFVPEKGLSEGKMYGAKEVVEKLGVKPQQVVDYKALRGDPSDNIPGVRGIGEKTAKNLLKEYGSLDGVYEHLGKLPEKVHGLLEKGKEQAYLSQKLAKIVDDAPVESKLVAWDAGATKSAKAQELFREFGFKSLLGEESKKEEESQLKLI</sequence>
<dbReference type="FunFam" id="1.10.150.20:FF:000003">
    <property type="entry name" value="DNA polymerase I"/>
    <property type="match status" value="1"/>
</dbReference>
<evidence type="ECO:0000256" key="2">
    <source>
        <dbReference type="ARBA" id="ARBA00022801"/>
    </source>
</evidence>
<reference evidence="6" key="1">
    <citation type="submission" date="2017-09" db="EMBL/GenBank/DDBJ databases">
        <title>Depth-based differentiation of microbial function through sediment-hosted aquifers and enrichment of novel symbionts in the deep terrestrial subsurface.</title>
        <authorList>
            <person name="Probst A.J."/>
            <person name="Ladd B."/>
            <person name="Jarett J.K."/>
            <person name="Geller-Mcgrath D.E."/>
            <person name="Sieber C.M.K."/>
            <person name="Emerson J.B."/>
            <person name="Anantharaman K."/>
            <person name="Thomas B.C."/>
            <person name="Malmstrom R."/>
            <person name="Stieglmeier M."/>
            <person name="Klingl A."/>
            <person name="Woyke T."/>
            <person name="Ryan C.M."/>
            <person name="Banfield J.F."/>
        </authorList>
    </citation>
    <scope>NUCLEOTIDE SEQUENCE [LARGE SCALE GENOMIC DNA]</scope>
</reference>
<dbReference type="CDD" id="cd09859">
    <property type="entry name" value="PIN_53EXO"/>
    <property type="match status" value="1"/>
</dbReference>
<dbReference type="PANTHER" id="PTHR42646:SF2">
    <property type="entry name" value="5'-3' EXONUCLEASE FAMILY PROTEIN"/>
    <property type="match status" value="1"/>
</dbReference>
<dbReference type="SMART" id="SM00475">
    <property type="entry name" value="53EXOc"/>
    <property type="match status" value="1"/>
</dbReference>
<dbReference type="EMBL" id="PFSK01000017">
    <property type="protein sequence ID" value="PJC22862.1"/>
    <property type="molecule type" value="Genomic_DNA"/>
</dbReference>
<evidence type="ECO:0000256" key="1">
    <source>
        <dbReference type="ARBA" id="ARBA00022722"/>
    </source>
</evidence>
<feature type="domain" description="5'-3' exonuclease" evidence="4">
    <location>
        <begin position="2"/>
        <end position="260"/>
    </location>
</feature>
<dbReference type="CDD" id="cd09898">
    <property type="entry name" value="H3TH_53EXO"/>
    <property type="match status" value="1"/>
</dbReference>
<organism evidence="5 6">
    <name type="scientific">candidate division WWE3 bacterium CG_4_9_14_0_2_um_filter_48_10</name>
    <dbReference type="NCBI Taxonomy" id="1975078"/>
    <lineage>
        <taxon>Bacteria</taxon>
        <taxon>Katanobacteria</taxon>
    </lineage>
</organism>
<dbReference type="InterPro" id="IPR020045">
    <property type="entry name" value="DNA_polI_H3TH"/>
</dbReference>
<dbReference type="SUPFAM" id="SSF47807">
    <property type="entry name" value="5' to 3' exonuclease, C-terminal subdomain"/>
    <property type="match status" value="1"/>
</dbReference>
<keyword evidence="1" id="KW-0540">Nuclease</keyword>
<evidence type="ECO:0000313" key="5">
    <source>
        <dbReference type="EMBL" id="PJC22862.1"/>
    </source>
</evidence>
<dbReference type="GO" id="GO:0017108">
    <property type="term" value="F:5'-flap endonuclease activity"/>
    <property type="evidence" value="ECO:0007669"/>
    <property type="project" value="InterPro"/>
</dbReference>
<keyword evidence="2" id="KW-0378">Hydrolase</keyword>
<comment type="caution">
    <text evidence="5">The sequence shown here is derived from an EMBL/GenBank/DDBJ whole genome shotgun (WGS) entry which is preliminary data.</text>
</comment>
<dbReference type="AlphaFoldDB" id="A0A2M8EJE2"/>
<dbReference type="InterPro" id="IPR020046">
    <property type="entry name" value="5-3_exonucl_a-hlix_arch_N"/>
</dbReference>
<dbReference type="InterPro" id="IPR008918">
    <property type="entry name" value="HhH2"/>
</dbReference>
<dbReference type="Pfam" id="PF02739">
    <property type="entry name" value="5_3_exonuc_N"/>
    <property type="match status" value="1"/>
</dbReference>
<dbReference type="SMART" id="SM00279">
    <property type="entry name" value="HhH2"/>
    <property type="match status" value="1"/>
</dbReference>
<dbReference type="InterPro" id="IPR036279">
    <property type="entry name" value="5-3_exonuclease_C_sf"/>
</dbReference>
<evidence type="ECO:0000256" key="3">
    <source>
        <dbReference type="ARBA" id="ARBA00023125"/>
    </source>
</evidence>
<proteinExistence type="predicted"/>
<protein>
    <recommendedName>
        <fullName evidence="4">5'-3' exonuclease domain-containing protein</fullName>
    </recommendedName>
</protein>
<dbReference type="InterPro" id="IPR029060">
    <property type="entry name" value="PIN-like_dom_sf"/>
</dbReference>
<keyword evidence="3" id="KW-0238">DNA-binding</keyword>
<dbReference type="GO" id="GO:0033567">
    <property type="term" value="P:DNA replication, Okazaki fragment processing"/>
    <property type="evidence" value="ECO:0007669"/>
    <property type="project" value="InterPro"/>
</dbReference>
<name>A0A2M8EJE2_UNCKA</name>
<evidence type="ECO:0000313" key="6">
    <source>
        <dbReference type="Proteomes" id="UP000228781"/>
    </source>
</evidence>